<dbReference type="Proteomes" id="UP000050783">
    <property type="component" value="Unassembled WGS sequence"/>
</dbReference>
<accession>A0A0P1EC28</accession>
<proteinExistence type="predicted"/>
<dbReference type="AlphaFoldDB" id="A0A0P1EC28"/>
<gene>
    <name evidence="1" type="ORF">RUA4292_01317</name>
</gene>
<name>A0A0P1EC28_9RHOB</name>
<dbReference type="RefSeq" id="WP_058276864.1">
    <property type="nucleotide sequence ID" value="NZ_CYPU01000021.1"/>
</dbReference>
<protein>
    <submittedName>
        <fullName evidence="1">Uncharacterized protein</fullName>
    </submittedName>
</protein>
<dbReference type="GeneID" id="55492577"/>
<reference evidence="1 2" key="1">
    <citation type="submission" date="2015-09" db="EMBL/GenBank/DDBJ databases">
        <authorList>
            <consortium name="Swine Surveillance"/>
        </authorList>
    </citation>
    <scope>NUCLEOTIDE SEQUENCE [LARGE SCALE GENOMIC DNA]</scope>
    <source>
        <strain evidence="1 2">CECT 4292</strain>
    </source>
</reference>
<organism evidence="1 2">
    <name type="scientific">Ruegeria atlantica</name>
    <dbReference type="NCBI Taxonomy" id="81569"/>
    <lineage>
        <taxon>Bacteria</taxon>
        <taxon>Pseudomonadati</taxon>
        <taxon>Pseudomonadota</taxon>
        <taxon>Alphaproteobacteria</taxon>
        <taxon>Rhodobacterales</taxon>
        <taxon>Roseobacteraceae</taxon>
        <taxon>Ruegeria</taxon>
    </lineage>
</organism>
<dbReference type="EMBL" id="CYPU01000021">
    <property type="protein sequence ID" value="CUH47149.1"/>
    <property type="molecule type" value="Genomic_DNA"/>
</dbReference>
<sequence>MGAGLNGMPRHFTLNPFNDRYLISRSMGITPALRRNGELNAAILRQSVPELAELPYNQEIKRDPEARRAAEALFAD</sequence>
<evidence type="ECO:0000313" key="2">
    <source>
        <dbReference type="Proteomes" id="UP000050783"/>
    </source>
</evidence>
<dbReference type="OrthoDB" id="8335492at2"/>
<evidence type="ECO:0000313" key="1">
    <source>
        <dbReference type="EMBL" id="CUH47149.1"/>
    </source>
</evidence>